<dbReference type="Pfam" id="PF06980">
    <property type="entry name" value="DUF1302"/>
    <property type="match status" value="1"/>
</dbReference>
<dbReference type="RefSeq" id="WP_416205023.1">
    <property type="nucleotide sequence ID" value="NZ_JBBKTX010000004.1"/>
</dbReference>
<dbReference type="EMBL" id="JBBKTX010000004">
    <property type="protein sequence ID" value="MFK4751590.1"/>
    <property type="molecule type" value="Genomic_DNA"/>
</dbReference>
<feature type="signal peptide" evidence="1">
    <location>
        <begin position="1"/>
        <end position="34"/>
    </location>
</feature>
<gene>
    <name evidence="2" type="ORF">WG929_04115</name>
</gene>
<evidence type="ECO:0000313" key="3">
    <source>
        <dbReference type="Proteomes" id="UP001620597"/>
    </source>
</evidence>
<dbReference type="Proteomes" id="UP001620597">
    <property type="component" value="Unassembled WGS sequence"/>
</dbReference>
<sequence length="558" mass="60050">MTINTRKGMAPVCQKLHPKVLSLAIMVCTTSVHAFTIDTGHPELSLRLDNTVKYSAAYRLKERSAELSETQYDANGIVGPNNVNQDDGDNNFDKGLVSNRLDILTEVDLAYKNMGARVSAAGWYDQIYHQDTDNDTTTSNADSADEFSDDARTIMGGDVELLDAFVYGYFSFGEHMSTVRVGRHTLLWGESLFYGANGIAGGQAPLDLVKLLSVPNSQFKEVARPLGKVSATLSLSDYLSLGAYVGYEWEKTRLLPAGAYLSSSDVLAGERLNAGPTGVFENGGDMEASGSGQYGLQARLYVPEVDTDFGLYAIRYNSFSPSVIYTTLSGTPPELTASKFQWAYHEGIKAFGASFAKTVGVWSLAGEASVRLNAPLASSGVTILETIGVGTEYNNSDNPGYAVGKTGHAQVSWLASLGPSFISDEASFLGEVAWNTRMAITDNEGALNPNTDKSASAIRVVYSPTYRQLFSGIDVSPTIGGSYTWGRSSAVGPAFGVDRGGDFNVGVKAIYLSRWTGSLSYMRFHGPIGSGNDNNNDPQFKQALKDRDYLSLSVSTTF</sequence>
<evidence type="ECO:0000256" key="1">
    <source>
        <dbReference type="SAM" id="SignalP"/>
    </source>
</evidence>
<keyword evidence="1" id="KW-0732">Signal</keyword>
<comment type="caution">
    <text evidence="2">The sequence shown here is derived from an EMBL/GenBank/DDBJ whole genome shotgun (WGS) entry which is preliminary data.</text>
</comment>
<keyword evidence="3" id="KW-1185">Reference proteome</keyword>
<accession>A0ABW8NF95</accession>
<organism evidence="2 3">
    <name type="scientific">Oceanobacter antarcticus</name>
    <dbReference type="NCBI Taxonomy" id="3133425"/>
    <lineage>
        <taxon>Bacteria</taxon>
        <taxon>Pseudomonadati</taxon>
        <taxon>Pseudomonadota</taxon>
        <taxon>Gammaproteobacteria</taxon>
        <taxon>Oceanospirillales</taxon>
        <taxon>Oceanospirillaceae</taxon>
        <taxon>Oceanobacter</taxon>
    </lineage>
</organism>
<protein>
    <submittedName>
        <fullName evidence="2">DUF1302 domain-containing protein</fullName>
    </submittedName>
</protein>
<proteinExistence type="predicted"/>
<dbReference type="InterPro" id="IPR010727">
    <property type="entry name" value="DUF1302"/>
</dbReference>
<feature type="chain" id="PRO_5047228606" evidence="1">
    <location>
        <begin position="35"/>
        <end position="558"/>
    </location>
</feature>
<evidence type="ECO:0000313" key="2">
    <source>
        <dbReference type="EMBL" id="MFK4751590.1"/>
    </source>
</evidence>
<name>A0ABW8NF95_9GAMM</name>
<reference evidence="2 3" key="1">
    <citation type="submission" date="2024-03" db="EMBL/GenBank/DDBJ databases">
        <title>High-quality draft genome sequence of Oceanobacter sp. wDCs-4.</title>
        <authorList>
            <person name="Dong C."/>
        </authorList>
    </citation>
    <scope>NUCLEOTIDE SEQUENCE [LARGE SCALE GENOMIC DNA]</scope>
    <source>
        <strain evidence="3">wDCs-4</strain>
    </source>
</reference>